<dbReference type="NCBIfam" id="TIGR01537">
    <property type="entry name" value="portal_HK97"/>
    <property type="match status" value="1"/>
</dbReference>
<organism evidence="1">
    <name type="scientific">viral metagenome</name>
    <dbReference type="NCBI Taxonomy" id="1070528"/>
    <lineage>
        <taxon>unclassified sequences</taxon>
        <taxon>metagenomes</taxon>
        <taxon>organismal metagenomes</taxon>
    </lineage>
</organism>
<dbReference type="InterPro" id="IPR006944">
    <property type="entry name" value="Phage/GTA_portal"/>
</dbReference>
<evidence type="ECO:0000313" key="1">
    <source>
        <dbReference type="EMBL" id="QJA56555.1"/>
    </source>
</evidence>
<sequence length="693" mass="78542">MKISNLWNWAKREHPSKEFNHALYGLTSRHNSYTGKDINEENAMESSAFFNGVRILSETVASLPLHLYQRIATGGKKRANEQPEYDLLHMTPNPEMTSMGYRESQMVNLCTWGNFYAEKVLDGTGRVVELWPLLSRNMDVKRINGELVYPYALPSGEPHIFTRRTLLHVTGFSPNGLQGFNIVKKSSEAIALGLALEEYASRFFGNGAMPSAVIEYPESLSEPAIKRLRDAWEDRHKGLDKSHRVAILEEGAKLHEYGIKPDEAQAIEARKFQIEEVARILNIPVHLLKNLDRSTNNNIEQQSLEFVIYSLRPWLVRVEQTYNTQILNAKQRKKYFYEHLVDGLLRGDTKTRHEAYASGRQWGYLSANDVREMENKNPIEGGDVYYMPFNMADITKMDELLEKQNPDNTTDDTPDDTDEENKSVAAFEIRAAISSARIKGAYTPLIKSAGQMIVNREIKAIRAELKKQFGERGVSGFTAWLEEFYAQHGGYVREKLTPVLQSYHEMVAAEANTLIGDVVGSGEMEKFFNDTIEATVKRYVSGQSGQLTSIVKEMPVEDVMEAVSVRLDEWFVRRADKLAMDETARHLNSVARQTWLQGGVKKLKWRAVGTSCPYCNALSGKTVGIEDVFIKDQSVLYVRDDGATSWYDPETGKYSEQWGKDPGQNVKSMKFYGKRHHPPAHGGCDCVIVPVLN</sequence>
<reference evidence="1" key="1">
    <citation type="submission" date="2020-03" db="EMBL/GenBank/DDBJ databases">
        <title>The deep terrestrial virosphere.</title>
        <authorList>
            <person name="Holmfeldt K."/>
            <person name="Nilsson E."/>
            <person name="Simone D."/>
            <person name="Lopez-Fernandez M."/>
            <person name="Wu X."/>
            <person name="de Brujin I."/>
            <person name="Lundin D."/>
            <person name="Andersson A."/>
            <person name="Bertilsson S."/>
            <person name="Dopson M."/>
        </authorList>
    </citation>
    <scope>NUCLEOTIDE SEQUENCE</scope>
    <source>
        <strain evidence="1">MM415B01827</strain>
    </source>
</reference>
<dbReference type="EMBL" id="MT141226">
    <property type="protein sequence ID" value="QJA56555.1"/>
    <property type="molecule type" value="Genomic_DNA"/>
</dbReference>
<accession>A0A6M3IGL6</accession>
<gene>
    <name evidence="1" type="ORF">MM415B01827_0006</name>
</gene>
<protein>
    <submittedName>
        <fullName evidence="1">Putative portal protein</fullName>
    </submittedName>
</protein>
<name>A0A6M3IGL6_9ZZZZ</name>
<proteinExistence type="predicted"/>
<dbReference type="InterPro" id="IPR006427">
    <property type="entry name" value="Portal_HK97"/>
</dbReference>
<dbReference type="Pfam" id="PF04860">
    <property type="entry name" value="Phage_portal"/>
    <property type="match status" value="1"/>
</dbReference>
<dbReference type="AlphaFoldDB" id="A0A6M3IGL6"/>